<reference evidence="4" key="1">
    <citation type="submission" date="2023-01" db="EMBL/GenBank/DDBJ databases">
        <title>Genome assembly of the deep-sea coral Lophelia pertusa.</title>
        <authorList>
            <person name="Herrera S."/>
            <person name="Cordes E."/>
        </authorList>
    </citation>
    <scope>NUCLEOTIDE SEQUENCE</scope>
    <source>
        <strain evidence="4">USNM1676648</strain>
        <tissue evidence="4">Polyp</tissue>
    </source>
</reference>
<dbReference type="InterPro" id="IPR046903">
    <property type="entry name" value="Mab-21-like_nuc_Trfase"/>
</dbReference>
<sequence>MAQAQAQRGDSLTKKLRDYSVKYVKISEKDMSNSRTLVKDYIEEQIMVYCRQKSSLPILRLEYTGSVYERLKTEAADEVDVMVVLKTTKSEVMVEDPGVPGYVRLVARMDSNIRKYSSPEGYINPERLRNGWFYSLVDQAIRDFRARSPGSDIQLVLRSHGPAVQLDIHRKGTDSGTNLCAFHPQKMAQAQAQRGDSLTKKIRDYSVKYVKISEANMSYSRTLVKDYIEDQIMVYCRQKSSLAISRLEYTGSMYEKLKPQAADEVDVMVVLKTTKSEVMVEDPGVPGYVRLMARMDSNIPQVRKS</sequence>
<dbReference type="PANTHER" id="PTHR10656">
    <property type="entry name" value="CELL FATE DETERMINING PROTEIN MAB21-RELATED"/>
    <property type="match status" value="1"/>
</dbReference>
<dbReference type="OrthoDB" id="6054650at2759"/>
<organism evidence="4 5">
    <name type="scientific">Desmophyllum pertusum</name>
    <dbReference type="NCBI Taxonomy" id="174260"/>
    <lineage>
        <taxon>Eukaryota</taxon>
        <taxon>Metazoa</taxon>
        <taxon>Cnidaria</taxon>
        <taxon>Anthozoa</taxon>
        <taxon>Hexacorallia</taxon>
        <taxon>Scleractinia</taxon>
        <taxon>Caryophylliina</taxon>
        <taxon>Caryophylliidae</taxon>
        <taxon>Desmophyllum</taxon>
    </lineage>
</organism>
<evidence type="ECO:0000256" key="1">
    <source>
        <dbReference type="ARBA" id="ARBA00001946"/>
    </source>
</evidence>
<keyword evidence="5" id="KW-1185">Reference proteome</keyword>
<name>A0A9X0D5N0_9CNID</name>
<evidence type="ECO:0000259" key="3">
    <source>
        <dbReference type="Pfam" id="PF03281"/>
    </source>
</evidence>
<dbReference type="Pfam" id="PF03281">
    <property type="entry name" value="Mab-21"/>
    <property type="match status" value="1"/>
</dbReference>
<gene>
    <name evidence="4" type="ORF">OS493_039018</name>
</gene>
<dbReference type="AlphaFoldDB" id="A0A9X0D5N0"/>
<accession>A0A9X0D5N0</accession>
<dbReference type="Proteomes" id="UP001163046">
    <property type="component" value="Unassembled WGS sequence"/>
</dbReference>
<comment type="cofactor">
    <cofactor evidence="1">
        <name>Mg(2+)</name>
        <dbReference type="ChEBI" id="CHEBI:18420"/>
    </cofactor>
</comment>
<dbReference type="Gene3D" id="3.30.460.90">
    <property type="match status" value="2"/>
</dbReference>
<evidence type="ECO:0000313" key="4">
    <source>
        <dbReference type="EMBL" id="KAJ7388242.1"/>
    </source>
</evidence>
<feature type="domain" description="Mab-21-like nucleotidyltransferase" evidence="3">
    <location>
        <begin position="68"/>
        <end position="173"/>
    </location>
</feature>
<proteinExistence type="inferred from homology"/>
<dbReference type="EMBL" id="MU825539">
    <property type="protein sequence ID" value="KAJ7388242.1"/>
    <property type="molecule type" value="Genomic_DNA"/>
</dbReference>
<evidence type="ECO:0000256" key="2">
    <source>
        <dbReference type="ARBA" id="ARBA00008307"/>
    </source>
</evidence>
<evidence type="ECO:0000313" key="5">
    <source>
        <dbReference type="Proteomes" id="UP001163046"/>
    </source>
</evidence>
<comment type="similarity">
    <text evidence="2">Belongs to the mab-21 family.</text>
</comment>
<protein>
    <recommendedName>
        <fullName evidence="3">Mab-21-like nucleotidyltransferase domain-containing protein</fullName>
    </recommendedName>
</protein>
<dbReference type="PANTHER" id="PTHR10656:SF42">
    <property type="entry name" value="CYCLIC GMP-AMP SYNTHASE-LIKE PROTEIN-RELATED"/>
    <property type="match status" value="1"/>
</dbReference>
<comment type="caution">
    <text evidence="4">The sequence shown here is derived from an EMBL/GenBank/DDBJ whole genome shotgun (WGS) entry which is preliminary data.</text>
</comment>